<evidence type="ECO:0000313" key="3">
    <source>
        <dbReference type="EMBL" id="EJK77154.1"/>
    </source>
</evidence>
<keyword evidence="2" id="KW-1133">Transmembrane helix</keyword>
<evidence type="ECO:0000256" key="2">
    <source>
        <dbReference type="SAM" id="Phobius"/>
    </source>
</evidence>
<dbReference type="Proteomes" id="UP000266841">
    <property type="component" value="Unassembled WGS sequence"/>
</dbReference>
<sequence>MAASDEKKHGEVFLGNPDNLKRAGYDISNNRHGNVPYNPDFECTGGSTDPADRHCPHLLNEKDDLGKPRTGREGRILHMNMPSYRDPLCPRTLKYLFTKAKRPFDIRVRVLQQNVPNEDLGCLEEYCKMMAKLRSETGGGDTSKGGPAGDACPHKDQVFIHPIHAKDAAGPTYARGLLGQDIHAAYIAGDISPQDFCMSTDSHMDFEPHWDEKMVNMWYEAQNEYAVLSTYVANIDQLGEDQTGGLNGVYEVPHLCMVTFTSQVRTHATKCARNLSKPKLTNAIWGAGLSFSKCHAELKVQVDPHTPGVFDGEEFNRAARFWTYGYDIYTPNRVFVLHDYPGSQHNPKTTGWGHGKFDQGAVKYGHYRLNTMLDIPGGEKDPKKALVLKQSKFGLGDRRTLDDLIQFSGIDLRHRKATDGRNRCGDLQWVPFTEHPKGVNYIPEFDEKSEAPLDLPYDKTSTWYDPKIDGIGAGMVERSAPEEEKEDPAEAERRIKEEEEAHKVHKKEAEKLASSNLHEEHAALAKALLVEEEGSPEHDVREVISNAAAAAINAEKQEAAGVKIFPPLVEDTPNSIPRGRFFFNRIKMDKHGIEHLPIQVQLAVMMIVLGLCVAIIVSGGTKQRKGLKANKKR</sequence>
<keyword evidence="2" id="KW-0812">Transmembrane</keyword>
<feature type="transmembrane region" description="Helical" evidence="2">
    <location>
        <begin position="600"/>
        <end position="621"/>
    </location>
</feature>
<proteinExistence type="predicted"/>
<dbReference type="PANTHER" id="PTHR34496:SF6">
    <property type="entry name" value="GLYCOSYLTRANSFERASE 2-LIKE DOMAIN-CONTAINING PROTEIN"/>
    <property type="match status" value="1"/>
</dbReference>
<dbReference type="eggNOG" id="ENOG502RY14">
    <property type="taxonomic scope" value="Eukaryota"/>
</dbReference>
<evidence type="ECO:0000313" key="4">
    <source>
        <dbReference type="Proteomes" id="UP000266841"/>
    </source>
</evidence>
<organism evidence="3 4">
    <name type="scientific">Thalassiosira oceanica</name>
    <name type="common">Marine diatom</name>
    <dbReference type="NCBI Taxonomy" id="159749"/>
    <lineage>
        <taxon>Eukaryota</taxon>
        <taxon>Sar</taxon>
        <taxon>Stramenopiles</taxon>
        <taxon>Ochrophyta</taxon>
        <taxon>Bacillariophyta</taxon>
        <taxon>Coscinodiscophyceae</taxon>
        <taxon>Thalassiosirophycidae</taxon>
        <taxon>Thalassiosirales</taxon>
        <taxon>Thalassiosiraceae</taxon>
        <taxon>Thalassiosira</taxon>
    </lineage>
</organism>
<keyword evidence="4" id="KW-1185">Reference proteome</keyword>
<dbReference type="AlphaFoldDB" id="K0TJ79"/>
<dbReference type="OrthoDB" id="76265at2759"/>
<evidence type="ECO:0000256" key="1">
    <source>
        <dbReference type="SAM" id="MobiDB-lite"/>
    </source>
</evidence>
<gene>
    <name evidence="3" type="ORF">THAOC_01032</name>
</gene>
<dbReference type="PANTHER" id="PTHR34496">
    <property type="entry name" value="GLCNAC TRANSFERASE-RELATED"/>
    <property type="match status" value="1"/>
</dbReference>
<dbReference type="Pfam" id="PF11397">
    <property type="entry name" value="GlcNAc"/>
    <property type="match status" value="1"/>
</dbReference>
<feature type="region of interest" description="Disordered" evidence="1">
    <location>
        <begin position="477"/>
        <end position="510"/>
    </location>
</feature>
<protein>
    <submittedName>
        <fullName evidence="3">Uncharacterized protein</fullName>
    </submittedName>
</protein>
<dbReference type="EMBL" id="AGNL01001243">
    <property type="protein sequence ID" value="EJK77154.1"/>
    <property type="molecule type" value="Genomic_DNA"/>
</dbReference>
<dbReference type="OMA" id="THATKCA"/>
<name>K0TJ79_THAOC</name>
<dbReference type="InterPro" id="IPR021067">
    <property type="entry name" value="Glycosyltransferase"/>
</dbReference>
<keyword evidence="2" id="KW-0472">Membrane</keyword>
<feature type="compositionally biased region" description="Basic and acidic residues" evidence="1">
    <location>
        <begin position="488"/>
        <end position="510"/>
    </location>
</feature>
<reference evidence="3 4" key="1">
    <citation type="journal article" date="2012" name="Genome Biol.">
        <title>Genome and low-iron response of an oceanic diatom adapted to chronic iron limitation.</title>
        <authorList>
            <person name="Lommer M."/>
            <person name="Specht M."/>
            <person name="Roy A.S."/>
            <person name="Kraemer L."/>
            <person name="Andreson R."/>
            <person name="Gutowska M.A."/>
            <person name="Wolf J."/>
            <person name="Bergner S.V."/>
            <person name="Schilhabel M.B."/>
            <person name="Klostermeier U.C."/>
            <person name="Beiko R.G."/>
            <person name="Rosenstiel P."/>
            <person name="Hippler M."/>
            <person name="Laroche J."/>
        </authorList>
    </citation>
    <scope>NUCLEOTIDE SEQUENCE [LARGE SCALE GENOMIC DNA]</scope>
    <source>
        <strain evidence="3 4">CCMP1005</strain>
    </source>
</reference>
<accession>K0TJ79</accession>
<comment type="caution">
    <text evidence="3">The sequence shown here is derived from an EMBL/GenBank/DDBJ whole genome shotgun (WGS) entry which is preliminary data.</text>
</comment>